<feature type="domain" description="Response regulatory" evidence="3">
    <location>
        <begin position="7"/>
        <end position="116"/>
    </location>
</feature>
<dbReference type="PANTHER" id="PTHR44591">
    <property type="entry name" value="STRESS RESPONSE REGULATOR PROTEIN 1"/>
    <property type="match status" value="1"/>
</dbReference>
<evidence type="ECO:0000259" key="3">
    <source>
        <dbReference type="PROSITE" id="PS50110"/>
    </source>
</evidence>
<dbReference type="SUPFAM" id="SSF52172">
    <property type="entry name" value="CheY-like"/>
    <property type="match status" value="1"/>
</dbReference>
<dbReference type="Pfam" id="PF00072">
    <property type="entry name" value="Response_reg"/>
    <property type="match status" value="1"/>
</dbReference>
<protein>
    <submittedName>
        <fullName evidence="4">Response regulator</fullName>
    </submittedName>
</protein>
<sequence length="126" mass="13851">MTGDRPTVLVVEDEETVVEAYALWLSDTADVRTATDGEEALELVDDDVDAVLLDRRMPDLSGDETLAKIRERGYDCRVAMVTAVDPGVEATEGSFDAYLTKPVTREEIVDTVTELLELVRDDDAGE</sequence>
<comment type="caution">
    <text evidence="4">The sequence shown here is derived from an EMBL/GenBank/DDBJ whole genome shotgun (WGS) entry which is preliminary data.</text>
</comment>
<dbReference type="PANTHER" id="PTHR44591:SF3">
    <property type="entry name" value="RESPONSE REGULATORY DOMAIN-CONTAINING PROTEIN"/>
    <property type="match status" value="1"/>
</dbReference>
<evidence type="ECO:0000256" key="1">
    <source>
        <dbReference type="ARBA" id="ARBA00022553"/>
    </source>
</evidence>
<dbReference type="InterPro" id="IPR011006">
    <property type="entry name" value="CheY-like_superfamily"/>
</dbReference>
<evidence type="ECO:0000313" key="5">
    <source>
        <dbReference type="Proteomes" id="UP001596408"/>
    </source>
</evidence>
<proteinExistence type="predicted"/>
<dbReference type="PROSITE" id="PS50110">
    <property type="entry name" value="RESPONSE_REGULATORY"/>
    <property type="match status" value="1"/>
</dbReference>
<dbReference type="EMBL" id="JBHSXH010000015">
    <property type="protein sequence ID" value="MFC6826493.1"/>
    <property type="molecule type" value="Genomic_DNA"/>
</dbReference>
<name>A0ABD5U0T1_9EURY</name>
<feature type="modified residue" description="4-aspartylphosphate" evidence="2">
    <location>
        <position position="54"/>
    </location>
</feature>
<evidence type="ECO:0000256" key="2">
    <source>
        <dbReference type="PROSITE-ProRule" id="PRU00169"/>
    </source>
</evidence>
<dbReference type="InterPro" id="IPR001789">
    <property type="entry name" value="Sig_transdc_resp-reg_receiver"/>
</dbReference>
<dbReference type="InterPro" id="IPR050595">
    <property type="entry name" value="Bact_response_regulator"/>
</dbReference>
<accession>A0ABD5U0T1</accession>
<keyword evidence="1 2" id="KW-0597">Phosphoprotein</keyword>
<keyword evidence="5" id="KW-1185">Reference proteome</keyword>
<dbReference type="RefSeq" id="WP_379698184.1">
    <property type="nucleotide sequence ID" value="NZ_JBHSXH010000015.1"/>
</dbReference>
<reference evidence="4 5" key="1">
    <citation type="journal article" date="2019" name="Int. J. Syst. Evol. Microbiol.">
        <title>The Global Catalogue of Microorganisms (GCM) 10K type strain sequencing project: providing services to taxonomists for standard genome sequencing and annotation.</title>
        <authorList>
            <consortium name="The Broad Institute Genomics Platform"/>
            <consortium name="The Broad Institute Genome Sequencing Center for Infectious Disease"/>
            <person name="Wu L."/>
            <person name="Ma J."/>
        </authorList>
    </citation>
    <scope>NUCLEOTIDE SEQUENCE [LARGE SCALE GENOMIC DNA]</scope>
    <source>
        <strain evidence="4 5">YIM 94188</strain>
    </source>
</reference>
<gene>
    <name evidence="4" type="ORF">ACFQEV_16030</name>
</gene>
<organism evidence="4 5">
    <name type="scientific">Halopelagius fulvigenes</name>
    <dbReference type="NCBI Taxonomy" id="1198324"/>
    <lineage>
        <taxon>Archaea</taxon>
        <taxon>Methanobacteriati</taxon>
        <taxon>Methanobacteriota</taxon>
        <taxon>Stenosarchaea group</taxon>
        <taxon>Halobacteria</taxon>
        <taxon>Halobacteriales</taxon>
        <taxon>Haloferacaceae</taxon>
    </lineage>
</organism>
<dbReference type="AlphaFoldDB" id="A0ABD5U0T1"/>
<dbReference type="Proteomes" id="UP001596408">
    <property type="component" value="Unassembled WGS sequence"/>
</dbReference>
<evidence type="ECO:0000313" key="4">
    <source>
        <dbReference type="EMBL" id="MFC6826493.1"/>
    </source>
</evidence>
<dbReference type="SMART" id="SM00448">
    <property type="entry name" value="REC"/>
    <property type="match status" value="1"/>
</dbReference>
<dbReference type="Gene3D" id="3.40.50.2300">
    <property type="match status" value="1"/>
</dbReference>